<keyword evidence="1" id="KW-0479">Metal-binding</keyword>
<keyword evidence="1" id="KW-0862">Zinc</keyword>
<dbReference type="PANTHER" id="PTHR33223:SF6">
    <property type="entry name" value="CCHC-TYPE DOMAIN-CONTAINING PROTEIN"/>
    <property type="match status" value="1"/>
</dbReference>
<dbReference type="GO" id="GO:0003676">
    <property type="term" value="F:nucleic acid binding"/>
    <property type="evidence" value="ECO:0007669"/>
    <property type="project" value="InterPro"/>
</dbReference>
<evidence type="ECO:0000313" key="5">
    <source>
        <dbReference type="Proteomes" id="UP000681967"/>
    </source>
</evidence>
<name>A0A8S3BV71_9BILA</name>
<accession>A0A8S3BV71</accession>
<dbReference type="EMBL" id="CAJOBH010155871">
    <property type="protein sequence ID" value="CAF4861967.1"/>
    <property type="molecule type" value="Genomic_DNA"/>
</dbReference>
<protein>
    <recommendedName>
        <fullName evidence="3">CCHC-type domain-containing protein</fullName>
    </recommendedName>
</protein>
<evidence type="ECO:0000256" key="2">
    <source>
        <dbReference type="SAM" id="MobiDB-lite"/>
    </source>
</evidence>
<dbReference type="InterPro" id="IPR001878">
    <property type="entry name" value="Znf_CCHC"/>
</dbReference>
<dbReference type="Pfam" id="PF00098">
    <property type="entry name" value="zf-CCHC"/>
    <property type="match status" value="1"/>
</dbReference>
<dbReference type="SUPFAM" id="SSF57756">
    <property type="entry name" value="Retrovirus zinc finger-like domains"/>
    <property type="match status" value="1"/>
</dbReference>
<feature type="domain" description="CCHC-type" evidence="3">
    <location>
        <begin position="396"/>
        <end position="411"/>
    </location>
</feature>
<dbReference type="PANTHER" id="PTHR33223">
    <property type="entry name" value="CCHC-TYPE DOMAIN-CONTAINING PROTEIN"/>
    <property type="match status" value="1"/>
</dbReference>
<dbReference type="Proteomes" id="UP000681967">
    <property type="component" value="Unassembled WGS sequence"/>
</dbReference>
<dbReference type="PROSITE" id="PS50158">
    <property type="entry name" value="ZF_CCHC"/>
    <property type="match status" value="1"/>
</dbReference>
<dbReference type="AlphaFoldDB" id="A0A8S3BV71"/>
<organism evidence="4 5">
    <name type="scientific">Rotaria magnacalcarata</name>
    <dbReference type="NCBI Taxonomy" id="392030"/>
    <lineage>
        <taxon>Eukaryota</taxon>
        <taxon>Metazoa</taxon>
        <taxon>Spiralia</taxon>
        <taxon>Gnathifera</taxon>
        <taxon>Rotifera</taxon>
        <taxon>Eurotatoria</taxon>
        <taxon>Bdelloidea</taxon>
        <taxon>Philodinida</taxon>
        <taxon>Philodinidae</taxon>
        <taxon>Rotaria</taxon>
    </lineage>
</organism>
<comment type="caution">
    <text evidence="4">The sequence shown here is derived from an EMBL/GenBank/DDBJ whole genome shotgun (WGS) entry which is preliminary data.</text>
</comment>
<feature type="compositionally biased region" description="Low complexity" evidence="2">
    <location>
        <begin position="355"/>
        <end position="372"/>
    </location>
</feature>
<keyword evidence="1" id="KW-0863">Zinc-finger</keyword>
<dbReference type="InterPro" id="IPR005162">
    <property type="entry name" value="Retrotrans_gag_dom"/>
</dbReference>
<sequence>MIGHAFCDRLKQHIQERQKEHGKFSSMDNSSSNINKITSLENLIDMKFNKYSGVGDAKVWLLQTMNQFRQCGLRRMEQFQSIPFLLIDEAYFWYIRHIDLIGNFESFSKLFLQQYLSTSSLEQNIIPAEMDTPSTAISSFSSTSHLQHTIADEIIKKPTFSRGSKDDVHEWLEKLEQRFQMAKWNDEQKLQYISIHLQEDAYRWWTQTSTTIKTWSAFTEVVKKAFGSTKVQELAFEQLKWYKQTISQSITQYYDKIIELCKKVDPIMPDSLKLKYLMAGIKESLKLYVALQDPKTTDTFLSIARKVEDTLTLTSTNNEVQPNNININAATFQYPSAQPNISQKSINQIRHDTHQYSQPQPHHQNHQHNTQNWNQRKIRNHDPARYPQYAQRSNNCYNCGTPGHYARDCTRTHFGLRK</sequence>
<dbReference type="InterPro" id="IPR036875">
    <property type="entry name" value="Znf_CCHC_sf"/>
</dbReference>
<evidence type="ECO:0000259" key="3">
    <source>
        <dbReference type="PROSITE" id="PS50158"/>
    </source>
</evidence>
<dbReference type="Gene3D" id="4.10.60.10">
    <property type="entry name" value="Zinc finger, CCHC-type"/>
    <property type="match status" value="1"/>
</dbReference>
<gene>
    <name evidence="4" type="ORF">BYL167_LOCUS50605</name>
</gene>
<dbReference type="Pfam" id="PF03732">
    <property type="entry name" value="Retrotrans_gag"/>
    <property type="match status" value="1"/>
</dbReference>
<dbReference type="SMART" id="SM00343">
    <property type="entry name" value="ZnF_C2HC"/>
    <property type="match status" value="1"/>
</dbReference>
<evidence type="ECO:0000313" key="4">
    <source>
        <dbReference type="EMBL" id="CAF4861967.1"/>
    </source>
</evidence>
<dbReference type="GO" id="GO:0008270">
    <property type="term" value="F:zinc ion binding"/>
    <property type="evidence" value="ECO:0007669"/>
    <property type="project" value="UniProtKB-KW"/>
</dbReference>
<feature type="region of interest" description="Disordered" evidence="2">
    <location>
        <begin position="353"/>
        <end position="372"/>
    </location>
</feature>
<proteinExistence type="predicted"/>
<reference evidence="4" key="1">
    <citation type="submission" date="2021-02" db="EMBL/GenBank/DDBJ databases">
        <authorList>
            <person name="Nowell W R."/>
        </authorList>
    </citation>
    <scope>NUCLEOTIDE SEQUENCE</scope>
</reference>
<evidence type="ECO:0000256" key="1">
    <source>
        <dbReference type="PROSITE-ProRule" id="PRU00047"/>
    </source>
</evidence>